<keyword evidence="6" id="KW-1185">Reference proteome</keyword>
<feature type="region of interest" description="Disordered" evidence="4">
    <location>
        <begin position="1"/>
        <end position="22"/>
    </location>
</feature>
<evidence type="ECO:0000313" key="6">
    <source>
        <dbReference type="Proteomes" id="UP001341281"/>
    </source>
</evidence>
<dbReference type="PROSITE" id="PS50985">
    <property type="entry name" value="GRAS"/>
    <property type="match status" value="2"/>
</dbReference>
<feature type="region of interest" description="Disordered" evidence="4">
    <location>
        <begin position="202"/>
        <end position="257"/>
    </location>
</feature>
<feature type="compositionally biased region" description="Basic residues" evidence="4">
    <location>
        <begin position="296"/>
        <end position="305"/>
    </location>
</feature>
<feature type="short sequence motif" description="VHIID" evidence="3">
    <location>
        <begin position="1064"/>
        <end position="1068"/>
    </location>
</feature>
<evidence type="ECO:0000256" key="4">
    <source>
        <dbReference type="SAM" id="MobiDB-lite"/>
    </source>
</evidence>
<protein>
    <submittedName>
        <fullName evidence="5">Uncharacterized protein</fullName>
    </submittedName>
</protein>
<feature type="region of interest" description="Disordered" evidence="4">
    <location>
        <begin position="281"/>
        <end position="308"/>
    </location>
</feature>
<dbReference type="Proteomes" id="UP001341281">
    <property type="component" value="Chromosome 01"/>
</dbReference>
<evidence type="ECO:0000256" key="1">
    <source>
        <dbReference type="ARBA" id="ARBA00023015"/>
    </source>
</evidence>
<organism evidence="5 6">
    <name type="scientific">Paspalum notatum var. saurae</name>
    <dbReference type="NCBI Taxonomy" id="547442"/>
    <lineage>
        <taxon>Eukaryota</taxon>
        <taxon>Viridiplantae</taxon>
        <taxon>Streptophyta</taxon>
        <taxon>Embryophyta</taxon>
        <taxon>Tracheophyta</taxon>
        <taxon>Spermatophyta</taxon>
        <taxon>Magnoliopsida</taxon>
        <taxon>Liliopsida</taxon>
        <taxon>Poales</taxon>
        <taxon>Poaceae</taxon>
        <taxon>PACMAD clade</taxon>
        <taxon>Panicoideae</taxon>
        <taxon>Andropogonodae</taxon>
        <taxon>Paspaleae</taxon>
        <taxon>Paspalinae</taxon>
        <taxon>Paspalum</taxon>
    </lineage>
</organism>
<dbReference type="PANTHER" id="PTHR31636">
    <property type="entry name" value="OSJNBA0084A10.13 PROTEIN-RELATED"/>
    <property type="match status" value="1"/>
</dbReference>
<feature type="region of interest" description="SAW" evidence="3">
    <location>
        <begin position="615"/>
        <end position="698"/>
    </location>
</feature>
<proteinExistence type="inferred from homology"/>
<accession>A0AAQ3SH99</accession>
<feature type="short sequence motif" description="VHIID" evidence="3">
    <location>
        <begin position="424"/>
        <end position="428"/>
    </location>
</feature>
<feature type="region of interest" description="Disordered" evidence="4">
    <location>
        <begin position="797"/>
        <end position="819"/>
    </location>
</feature>
<feature type="region of interest" description="Disordered" evidence="4">
    <location>
        <begin position="925"/>
        <end position="950"/>
    </location>
</feature>
<dbReference type="EMBL" id="CP144745">
    <property type="protein sequence ID" value="WVZ48780.1"/>
    <property type="molecule type" value="Genomic_DNA"/>
</dbReference>
<feature type="region of interest" description="VHIID" evidence="3">
    <location>
        <begin position="1033"/>
        <end position="1098"/>
    </location>
</feature>
<evidence type="ECO:0000256" key="3">
    <source>
        <dbReference type="PROSITE-ProRule" id="PRU01191"/>
    </source>
</evidence>
<evidence type="ECO:0000313" key="5">
    <source>
        <dbReference type="EMBL" id="WVZ48780.1"/>
    </source>
</evidence>
<dbReference type="Pfam" id="PF03514">
    <property type="entry name" value="GRAS"/>
    <property type="match status" value="2"/>
</dbReference>
<reference evidence="5 6" key="1">
    <citation type="submission" date="2024-02" db="EMBL/GenBank/DDBJ databases">
        <title>High-quality chromosome-scale genome assembly of Pensacola bahiagrass (Paspalum notatum Flugge var. saurae).</title>
        <authorList>
            <person name="Vega J.M."/>
            <person name="Podio M."/>
            <person name="Orjuela J."/>
            <person name="Siena L.A."/>
            <person name="Pessino S.C."/>
            <person name="Combes M.C."/>
            <person name="Mariac C."/>
            <person name="Albertini E."/>
            <person name="Pupilli F."/>
            <person name="Ortiz J.P.A."/>
            <person name="Leblanc O."/>
        </authorList>
    </citation>
    <scope>NUCLEOTIDE SEQUENCE [LARGE SCALE GENOMIC DNA]</scope>
    <source>
        <strain evidence="5">R1</strain>
        <tissue evidence="5">Leaf</tissue>
    </source>
</reference>
<comment type="caution">
    <text evidence="3">Lacks conserved residue(s) required for the propagation of feature annotation.</text>
</comment>
<feature type="region of interest" description="Leucine repeat II (LRII)" evidence="3">
    <location>
        <begin position="474"/>
        <end position="506"/>
    </location>
</feature>
<feature type="region of interest" description="SAW" evidence="3">
    <location>
        <begin position="1256"/>
        <end position="1331"/>
    </location>
</feature>
<keyword evidence="1" id="KW-0805">Transcription regulation</keyword>
<sequence length="1340" mass="146704">MAAAAAPEDPNEEPFSPSVFLDLPPTPAHSVGGVGEDLAASSDDAVLPFISRMLMDDSDNDDDVLYRPDHPALLQAQQPFAQILSSFSSSAATNTTTLLSPAFVDATWPYDPDELYHQLLLSAPQSVGEEAATALFNGRVASCCIVGQQFQQDGDGAAGAEQGRVTMDMLNLAFLKGMEEGSKFLPTMAANNGQRLPSRVFQERSSKQGVFQEGRSDGDGRSTSRKKKWHDDADSWDAAGSRRSAKLMAPEPEGSGEVADGVIIRGYEMAVQKMRGLSISSGRVEEEKAKSSSSHGKGKGRHQRSRAGGNEAVDLRTLLVHCAEAVSAGNRLRATELLRHIRRRSSPTGDASQRLAHCFAQGLELRLAGGTGVAKPNLSHTTLGVDFFKAYLLFSQVCCFRLVAFKFSHMAINEAVRVAGRKKVHIVDYGVHVGFNWLLLLGAWAASEGGPPEVRITAIDFPQPGFCPAARVKDTGRRLSDFARRHGVPFKFRSLIATKWETVSAEHLDIQPDEALVVNGMFHFDKLMDEGIDHVTSPSPRDTVLANIRKMRPDLFVLCVKNSSYGAPFFVSRFREALLHYSAMFDMMDATAPRDSAERAVVEQFLGQRPMNAIACEGPERVERPETYKQWQVRCSRAGLRQLPLLPCTVKFLSKRVEEGYHTNFPFSPSVFLDLPPTPNPNPLGDDDDPAAALSDDQVLPFIRRMLMEEAAEDDDILYGQHYYPGHPALLQAEQPFAQILSAGSTATSSSNTVAAAATNSSAVSGSAITNSSVFADATWPYDPDELSSKLLLSSSSRNAGEEDNPGVEEGRTITVPAAGDGGAVTMDLLNQAFLKGMEEGSKFLPTTNSLQQPIITFQESSGNGTARGCKNRHISWEDDNDLEAEAGRRSKLMAPAEPDESGEVADSVFNKAYEVALQKMHGLNISVPGDEDEEKDGKGRQRRSRGPGDEAVDLRTLLIHCAEAVNSGNRVGATELLRQIKQRSSPTGDTSQRLAHCFAQGLELRLAGGVAVAAAKPCNNKSTSAADFLKAYQLYLQVCCFQMAAFKFSHIAICKATAGRNKVHIVDYGEHHGFQWPLLLGHLADREGGPPEVRITAIGFPQPGFRPAARIDETGRRLTEFSRGRGLPFKFRAIVAARWETVRAADVDIQPDEVLVVNGLFHFGRLMDEGVDDIESPSPRDMALANIRDMRPDVFILCVENSSYGAPFFVSRFREALLHYSAMFDMMDATAPRDSAERAVVEEEVLGRCALNAVACEGPERVERPETYKQWQVRCSRAGLRQLPLLPSTVEFLSKRVEEGYHSNFVIDEDQQWLLQGWKGRILYAMSTWTALHIHEAIS</sequence>
<comment type="similarity">
    <text evidence="3">Belongs to the GRAS family.</text>
</comment>
<keyword evidence="2" id="KW-0804">Transcription</keyword>
<evidence type="ECO:0000256" key="2">
    <source>
        <dbReference type="ARBA" id="ARBA00023163"/>
    </source>
</evidence>
<gene>
    <name evidence="5" type="ORF">U9M48_000189</name>
</gene>
<feature type="region of interest" description="Leucine repeat II (LRII)" evidence="3">
    <location>
        <begin position="1114"/>
        <end position="1146"/>
    </location>
</feature>
<dbReference type="InterPro" id="IPR005202">
    <property type="entry name" value="TF_GRAS"/>
</dbReference>
<name>A0AAQ3SH99_PASNO</name>